<organism evidence="7 8">
    <name type="scientific">Desulfovibrio desulfuricans</name>
    <dbReference type="NCBI Taxonomy" id="876"/>
    <lineage>
        <taxon>Bacteria</taxon>
        <taxon>Pseudomonadati</taxon>
        <taxon>Thermodesulfobacteriota</taxon>
        <taxon>Desulfovibrionia</taxon>
        <taxon>Desulfovibrionales</taxon>
        <taxon>Desulfovibrionaceae</taxon>
        <taxon>Desulfovibrio</taxon>
    </lineage>
</organism>
<feature type="transmembrane region" description="Helical" evidence="3">
    <location>
        <begin position="1000"/>
        <end position="1020"/>
    </location>
</feature>
<dbReference type="Gene3D" id="2.70.98.40">
    <property type="entry name" value="Glycoside hydrolase, family 65, N-terminal domain"/>
    <property type="match status" value="2"/>
</dbReference>
<dbReference type="SMART" id="SM01068">
    <property type="entry name" value="CBM_X"/>
    <property type="match status" value="2"/>
</dbReference>
<dbReference type="PANTHER" id="PTHR37469">
    <property type="entry name" value="CELLOBIONIC ACID PHOSPHORYLASE-RELATED"/>
    <property type="match status" value="1"/>
</dbReference>
<feature type="domain" description="Glycosyl hydrolase 94 supersandwich" evidence="4">
    <location>
        <begin position="2150"/>
        <end position="2418"/>
    </location>
</feature>
<dbReference type="PANTHER" id="PTHR37469:SF2">
    <property type="entry name" value="CELLOBIONIC ACID PHOSPHORYLASE"/>
    <property type="match status" value="1"/>
</dbReference>
<dbReference type="InterPro" id="IPR019282">
    <property type="entry name" value="Glycoamylase-like_cons_dom"/>
</dbReference>
<dbReference type="Pfam" id="PF06165">
    <property type="entry name" value="GH94_b-supersand"/>
    <property type="match status" value="2"/>
</dbReference>
<dbReference type="Pfam" id="PF10091">
    <property type="entry name" value="Glycoamylase"/>
    <property type="match status" value="1"/>
</dbReference>
<dbReference type="GO" id="GO:0005975">
    <property type="term" value="P:carbohydrate metabolic process"/>
    <property type="evidence" value="ECO:0007669"/>
    <property type="project" value="InterPro"/>
</dbReference>
<feature type="transmembrane region" description="Helical" evidence="3">
    <location>
        <begin position="471"/>
        <end position="492"/>
    </location>
</feature>
<keyword evidence="3" id="KW-0812">Transmembrane</keyword>
<dbReference type="InterPro" id="IPR037820">
    <property type="entry name" value="GH94N_NdvB"/>
</dbReference>
<feature type="transmembrane region" description="Helical" evidence="3">
    <location>
        <begin position="443"/>
        <end position="465"/>
    </location>
</feature>
<dbReference type="InterPro" id="IPR052047">
    <property type="entry name" value="GH94_Enzymes"/>
</dbReference>
<dbReference type="SUPFAM" id="SSF74650">
    <property type="entry name" value="Galactose mutarotase-like"/>
    <property type="match status" value="2"/>
</dbReference>
<dbReference type="Proteomes" id="UP000297065">
    <property type="component" value="Chromosome"/>
</dbReference>
<dbReference type="InterPro" id="IPR037824">
    <property type="entry name" value="GH94N_2_NdvB"/>
</dbReference>
<dbReference type="Pfam" id="PF17167">
    <property type="entry name" value="Glyco_hydro_94"/>
    <property type="match status" value="1"/>
</dbReference>
<protein>
    <submittedName>
        <fullName evidence="7">Cyclic beta 1-2 glucan synthetase</fullName>
    </submittedName>
</protein>
<dbReference type="CDD" id="cd11756">
    <property type="entry name" value="GH94N_ChvB_NdvB_1_like"/>
    <property type="match status" value="1"/>
</dbReference>
<dbReference type="InterPro" id="IPR008928">
    <property type="entry name" value="6-hairpin_glycosidase_sf"/>
</dbReference>
<evidence type="ECO:0000259" key="6">
    <source>
        <dbReference type="Pfam" id="PF17167"/>
    </source>
</evidence>
<evidence type="ECO:0000259" key="5">
    <source>
        <dbReference type="Pfam" id="PF10091"/>
    </source>
</evidence>
<dbReference type="GO" id="GO:0030246">
    <property type="term" value="F:carbohydrate binding"/>
    <property type="evidence" value="ECO:0007669"/>
    <property type="project" value="InterPro"/>
</dbReference>
<reference evidence="7 8" key="1">
    <citation type="submission" date="2019-02" db="EMBL/GenBank/DDBJ databases">
        <title>Complete Genome Sequence of Desulfovibrio desulfuricans IC1, a Sulfonate Utilizing Anaerobe.</title>
        <authorList>
            <person name="Day L.A."/>
            <person name="De Leon K.B."/>
            <person name="Wall J.D."/>
        </authorList>
    </citation>
    <scope>NUCLEOTIDE SEQUENCE [LARGE SCALE GENOMIC DNA]</scope>
    <source>
        <strain evidence="7 8">IC1</strain>
    </source>
</reference>
<gene>
    <name evidence="7" type="ORF">DDIC_07160</name>
</gene>
<feature type="domain" description="Glycosyl hydrolase 94 catalytic" evidence="6">
    <location>
        <begin position="2434"/>
        <end position="2857"/>
    </location>
</feature>
<dbReference type="SUPFAM" id="SSF48208">
    <property type="entry name" value="Six-hairpin glycosidases"/>
    <property type="match status" value="1"/>
</dbReference>
<feature type="transmembrane region" description="Helical" evidence="3">
    <location>
        <begin position="973"/>
        <end position="994"/>
    </location>
</feature>
<dbReference type="InterPro" id="IPR037018">
    <property type="entry name" value="GH65_N"/>
</dbReference>
<keyword evidence="1" id="KW-0328">Glycosyltransferase</keyword>
<dbReference type="GO" id="GO:0016757">
    <property type="term" value="F:glycosyltransferase activity"/>
    <property type="evidence" value="ECO:0007669"/>
    <property type="project" value="UniProtKB-KW"/>
</dbReference>
<evidence type="ECO:0000256" key="1">
    <source>
        <dbReference type="ARBA" id="ARBA00022676"/>
    </source>
</evidence>
<keyword evidence="3" id="KW-0472">Membrane</keyword>
<dbReference type="CDD" id="cd11753">
    <property type="entry name" value="GH94N_ChvB_NdvB_2_like"/>
    <property type="match status" value="1"/>
</dbReference>
<sequence length="2934" mass="326199">MQSSLQQAIFNILEIFIMNLFSKTAYGILSALGAFFQVKQIPWKYAGEVGQYQLELFSTEHLGEHGRLLAERHHIATEKHPEVLLPRLVDNEKMFLSVHSLLNEDALCGVQIAPAGECLLDNFYILEEQIRAVRRHLPKGYSRELPHLTTGFSAGLPRAYDIAQEVIWHSDGRVNAETVKAVLTSYQTVSVLTIGELWAVPIMFRFALIENIRHISALIAAYRTDRALAVHWASKLTHTAAASPKDLIMVIADMARSNPALTGSFVAEFSRQLKGMGPSLALPLTWVEQQLADSGQTIDQLVHVENQMQAASQLSMSNCFNSLRAIESIDWKGFVDSVSVVEDTLRKDPAEVYAAMDFNSRNYCRTIIEKLARCSQLTENEIALKAIDLAREGMSLHGKNARSAHVGCYLTAEGKPLLETAVSAHFGPVQTLARAADRLRVPLYISTIILLTLFFTVSFAFVAMAQGVQNLWASLFLLPIIIVACHLALTVANKIASIAINPKPLLKMDFSTGLPEHLLTLVIVPAMLTSKDSIKCLFDDLEVRFLANQDTSLYFGLLTDFSDSATETVPNDKLLVRVARQMTAELNAKYAAENYTPFFLFHRPRLWNAQEGIWMGHERKRGKIEELNNFLCGRTSDVFSVVEGDRTVFSRVRYIITLDADTQLPRDSARQLVGAMAHPLNRARLDEGKQRVIKGYGILQPRVEPSLAGANRSRYARLNCKKSGIDPYTRTVSDSYQDIFGEGSYIGKGVYDLNTFDSMLSGRFPDNKVLSHDLLEGCFARSGLLSDVSFYEDYPMAYLTDAARRHRWIRGDWQIINWLLPRVPGGDGQMHKNSLSLLSRWKIFDNLRRSLTPAALIVLLISGWAMLPLSWQWTSLVVGFLFLPALLEAVFAMLNKPRDTSFRRHVGLQLSELPGHFSQPAEALLYLPVEAASNLDAIFRSFWRMLASKRRLLQWNVSVCSGNAAPDHLWETVVAMWAGPVTALLGMLACIALGNGMAASTALAGVVCLLWFFSPVMAWWSSLPLKRHQEKLTPEQTGFLFRIARKTWKFFATFAGAESNWLPPDNYQEVPTGRLAHRSSPTNMGIALLANLSAYDFGFITAGAFLERTSNSLSVMEKLERYKGHFFNWYDTQSLAPLSPRYVSSVDSGNMVGHLSVLRAGLQDFVEKRVSHPLLFKDLKKTLAILVETAPKPSGGAANSPLATLNLELDAAIQSFSLSASHVRKDLEHLQTSATAAFTRRDQTSAMLKTDDYGSMQEMFLLKLQDKLDELALFMPWTLLQDMPPAVLQDFQMLDAHLTLFELAGLEETVLPRLALCAAEEKNPSRQPLFAELAVLVGAGSRQARARLEQITEMMEQCTGLVCLEYDFLYDSTRKLLSIGYNVDENRRDASYYDLLASEARLAVFVGIAQGHLPQESWFSLGRLLTTTTDQKPVLLSWSGSMFEYLMPLLVMPFYENSLLDQSCKAAVAAQIEYGGKNGLPWGISESGYCMTDARADYMYKAFGVPGLGIKRDLTADMVVAPYASALAAMIAPRDACLNLERLSQEGAEGEYGMYEAVDYTESRLPRGETFEIVRSYMAHHQGMSLLALEALLLDYPMQKRFESDPQFQSAILVLQERAPEAIPGYVRTATRSGVPAIHRSVKGATRIIGSPHTARPEVQLLSNGRYHVMVTNAGGGYSRWKNLSVTRWKEDTTCDDWGTFCYIRDLATGEYWSTTFQPTQVKTEHFKVIFSEGRAEFHCRNLNYDVHTDIAVSPEHDVELRRTKITNNSLEQRTIDMTSFAEVVLASCAADALHPAFSNLFVQTEIVEDQFAILCTRRARSEEENTPCMLHMMTVHGVPVDAISYETNRRQFIGRERTIKNPRAMDREVFDLSDSAGAVLDPVVAVRTRITLEAGQSAIIDVVSGVGESRPTAMALIEKYRDKGIADRVARMAWVHGQILLRQIHATEVEAQLYTCLADSIVYANAQLRAESSVLVQNSKGQSGLWGYTLSGDLPILLLRIGSVDNIELVRQLLRAHTYWNLKGLLVDLVIWNEDKAGYRQLLHDQIMGLIAEGNGSSLGKPGGIFVLSADRIVEEDRILMQAVARVIIADDKESLAQLVKGRIAPVNTIPYLALSEGPRVSRAESALPAPRNDLVLFNGLGGFTPDGREYVIITAQGQATPAPWANVLANSQFGTVVSETGLAFTWSENAHEHRITPWSNDPVGDSRGEAFYLRDNDTGYFWSPSPRPCRGKTPYTTRHGFGYSVFEHTERGIKSELLVHVDVDAPVKCMRLTVKNESPIPRRLSATGYVAWVLGDLPEKTRMHIATEVDQMSGTVFACNSYNSEFSGRTAFFGTDDSIKSVSCDRAEFLGRNGSLDNPAAMGRSRLSGRNGVGLDPCAVIQVPFTLAAGEERVIAFRLGVGKSKDECRELAMRFKGVEATQESLSRVWRQWDRLLGSAYVETPDMSFNVMANGWLLYQAIACRMWGRGAIYQSGGAFGFRDQLQDAMALVHTAPHLLREQILLCASRQFAEGDVMHWWHPPSGRGVRTRCSDDYLWLPQAVCRYVSSTQDTGILDEQAVLITGRPLKDDEDAYYDQPSASGNTATIYEHCVLAIRYGLKFGAHGLPLMGSGDWNDGMDKVGAGGKGESVWLAFFLYDVLARFGPLAAARGDLPFYQECSSQLAVLKDKIETHGWDGGWYRRAYFDDGTPLGSAENSECRIDSIAQSWSVLSKAGSAEHVKLAMRALDDYLVRREDKLVKLFTPPFDVQTPNPGYIRGYTPGVRENGGQYTHAAVWAAMAFAQLGDSSRAWEIFNIINPVNHCKTAGDMARYEVEPYVAAADVYAAPGLVGRGGWTWYTGSAAWMYRLMLESLMGINIENGALRIAPCLPESWGCCTVHYRYCSAVYHIEITQKCAGGKNLSITLDGTAQNDSLVPLADDNQEHEVAVIIQQ</sequence>
<evidence type="ECO:0000256" key="3">
    <source>
        <dbReference type="SAM" id="Phobius"/>
    </source>
</evidence>
<feature type="domain" description="Glycoamylase-like" evidence="5">
    <location>
        <begin position="1392"/>
        <end position="1592"/>
    </location>
</feature>
<evidence type="ECO:0000259" key="4">
    <source>
        <dbReference type="Pfam" id="PF06165"/>
    </source>
</evidence>
<feature type="domain" description="Glycosyl hydrolase 94 supersandwich" evidence="4">
    <location>
        <begin position="1647"/>
        <end position="1923"/>
    </location>
</feature>
<dbReference type="OrthoDB" id="9769991at2"/>
<dbReference type="Gene3D" id="1.50.10.140">
    <property type="match status" value="2"/>
</dbReference>
<feature type="transmembrane region" description="Helical" evidence="3">
    <location>
        <begin position="873"/>
        <end position="894"/>
    </location>
</feature>
<dbReference type="InterPro" id="IPR012341">
    <property type="entry name" value="6hp_glycosidase-like_sf"/>
</dbReference>
<proteinExistence type="predicted"/>
<dbReference type="InterPro" id="IPR033432">
    <property type="entry name" value="GH94_catalytic"/>
</dbReference>
<name>A0A4P7UHE0_DESDE</name>
<dbReference type="Gene3D" id="1.50.10.10">
    <property type="match status" value="1"/>
</dbReference>
<accession>A0A4P7UHE0</accession>
<dbReference type="InterPro" id="IPR010383">
    <property type="entry name" value="Glyco_hydrolase_94_b-supersand"/>
</dbReference>
<feature type="transmembrane region" description="Helical" evidence="3">
    <location>
        <begin position="1084"/>
        <end position="1106"/>
    </location>
</feature>
<feature type="transmembrane region" description="Helical" evidence="3">
    <location>
        <begin position="850"/>
        <end position="867"/>
    </location>
</feature>
<dbReference type="InterPro" id="IPR011013">
    <property type="entry name" value="Gal_mutarotase_sf_dom"/>
</dbReference>
<evidence type="ECO:0000313" key="7">
    <source>
        <dbReference type="EMBL" id="QCC85656.1"/>
    </source>
</evidence>
<evidence type="ECO:0000256" key="2">
    <source>
        <dbReference type="ARBA" id="ARBA00022679"/>
    </source>
</evidence>
<feature type="transmembrane region" description="Helical" evidence="3">
    <location>
        <begin position="12"/>
        <end position="36"/>
    </location>
</feature>
<keyword evidence="2" id="KW-0808">Transferase</keyword>
<dbReference type="Gene3D" id="2.60.420.10">
    <property type="entry name" value="Maltose phosphorylase, domain 3"/>
    <property type="match status" value="1"/>
</dbReference>
<keyword evidence="3" id="KW-1133">Transmembrane helix</keyword>
<evidence type="ECO:0000313" key="8">
    <source>
        <dbReference type="Proteomes" id="UP000297065"/>
    </source>
</evidence>
<dbReference type="EMBL" id="CP036295">
    <property type="protein sequence ID" value="QCC85656.1"/>
    <property type="molecule type" value="Genomic_DNA"/>
</dbReference>